<comment type="caution">
    <text evidence="4">The sequence shown here is derived from an EMBL/GenBank/DDBJ whole genome shotgun (WGS) entry which is preliminary data.</text>
</comment>
<keyword evidence="5" id="KW-1185">Reference proteome</keyword>
<dbReference type="AlphaFoldDB" id="A0A286UH99"/>
<evidence type="ECO:0000256" key="2">
    <source>
        <dbReference type="SAM" id="MobiDB-lite"/>
    </source>
</evidence>
<feature type="compositionally biased region" description="Pro residues" evidence="2">
    <location>
        <begin position="328"/>
        <end position="345"/>
    </location>
</feature>
<sequence length="763" mass="83890">MLVAATTSPAILHQRQQAEMEMEKERGLEIAVPSVPVSLPVPIQSVAEVSVSTILKQIQEEQEQLHWQMWKIGRGTSPIPITERMLAVQLAHLASQHHTSEYSRLKYGTKRPPTFYIPMSFQSLEMRTLRTKQKADCRQQAWWFCDKTKRTNSSSVPVDAVQCTHTKDSDLRPAVKIMTFLDIQREVTAARSPQSPIPPFVMKTSQTHPINISRVIPHEYVPMIVSSLSQPKKPSPYMFEVPPSCQLDRITAVHIVGSQTLNPPVQDGVTINLVQGPQPVHPNPPIFWAQPGEAHAPIIVPSQAPTTATTTAISRRVMSEAPLLPNNELPPGPSSLPGPVPPSPPSGVIRRQPRHERAASAPPMSQSTRGGGAGISGRTSRDPRQQRILALQKSSTSSDGTVEDRKEGSIEDNIVPFSVLASNSVSDSEVAARTTARTSTIEDRIGSLGKSLTQNPAYLRKVPPQTFNGMPVDGISLREDGPNVQLGNFYLSSCPGKKVRLTGPVKGRGSICRDLRSDLTRVRDLGVGCIICCLDDNELEFLGVEWSEYTKIANELNLDVLRIPTPEGLTPLSPEILDEHLTHIIEWYTLRGIPVLAHCRGGVGRAGLVSCCWMLKMGLCGWKDPSLCASTHPPPQSCSPGTATYTPYYETYYNQGKEDREQDAFKNVMQAVNDGTPAPPAALGTLPVPRVCRATVELVQKVLMVVRRRRSLKAIETYEQVRFLVDYIEYLDGVRRLGVELPQPQPQPQSLSGVFGSSRGVSN</sequence>
<keyword evidence="1" id="KW-0378">Hydrolase</keyword>
<dbReference type="InParanoid" id="A0A286UH99"/>
<dbReference type="PANTHER" id="PTHR23339">
    <property type="entry name" value="TYROSINE SPECIFIC PROTEIN PHOSPHATASE AND DUAL SPECIFICITY PROTEIN PHOSPHATASE"/>
    <property type="match status" value="1"/>
</dbReference>
<proteinExistence type="predicted"/>
<feature type="region of interest" description="Disordered" evidence="2">
    <location>
        <begin position="323"/>
        <end position="383"/>
    </location>
</feature>
<dbReference type="InterPro" id="IPR029021">
    <property type="entry name" value="Prot-tyrosine_phosphatase-like"/>
</dbReference>
<dbReference type="InterPro" id="IPR050561">
    <property type="entry name" value="PTP"/>
</dbReference>
<accession>A0A286UH99</accession>
<name>A0A286UH99_9AGAM</name>
<dbReference type="InterPro" id="IPR057023">
    <property type="entry name" value="PTP-SAK"/>
</dbReference>
<protein>
    <submittedName>
        <fullName evidence="4">Phosphatases II</fullName>
    </submittedName>
</protein>
<evidence type="ECO:0000313" key="5">
    <source>
        <dbReference type="Proteomes" id="UP000217199"/>
    </source>
</evidence>
<dbReference type="EMBL" id="NBII01000005">
    <property type="protein sequence ID" value="PAV18963.1"/>
    <property type="molecule type" value="Genomic_DNA"/>
</dbReference>
<feature type="region of interest" description="Disordered" evidence="2">
    <location>
        <begin position="741"/>
        <end position="763"/>
    </location>
</feature>
<dbReference type="SUPFAM" id="SSF52799">
    <property type="entry name" value="(Phosphotyrosine protein) phosphatases II"/>
    <property type="match status" value="1"/>
</dbReference>
<dbReference type="Gene3D" id="3.90.190.10">
    <property type="entry name" value="Protein tyrosine phosphatase superfamily"/>
    <property type="match status" value="1"/>
</dbReference>
<reference evidence="4 5" key="1">
    <citation type="journal article" date="2017" name="Mol. Ecol.">
        <title>Comparative and population genomic landscape of Phellinus noxius: A hypervariable fungus causing root rot in trees.</title>
        <authorList>
            <person name="Chung C.L."/>
            <person name="Lee T.J."/>
            <person name="Akiba M."/>
            <person name="Lee H.H."/>
            <person name="Kuo T.H."/>
            <person name="Liu D."/>
            <person name="Ke H.M."/>
            <person name="Yokoi T."/>
            <person name="Roa M.B."/>
            <person name="Lu M.J."/>
            <person name="Chang Y.Y."/>
            <person name="Ann P.J."/>
            <person name="Tsai J.N."/>
            <person name="Chen C.Y."/>
            <person name="Tzean S.S."/>
            <person name="Ota Y."/>
            <person name="Hattori T."/>
            <person name="Sahashi N."/>
            <person name="Liou R.F."/>
            <person name="Kikuchi T."/>
            <person name="Tsai I.J."/>
        </authorList>
    </citation>
    <scope>NUCLEOTIDE SEQUENCE [LARGE SCALE GENOMIC DNA]</scope>
    <source>
        <strain evidence="4 5">FFPRI411160</strain>
    </source>
</reference>
<dbReference type="PROSITE" id="PS50056">
    <property type="entry name" value="TYR_PHOSPHATASE_2"/>
    <property type="match status" value="1"/>
</dbReference>
<gene>
    <name evidence="4" type="ORF">PNOK_0580700</name>
</gene>
<dbReference type="InterPro" id="IPR000387">
    <property type="entry name" value="Tyr_Pase_dom"/>
</dbReference>
<feature type="region of interest" description="Disordered" evidence="2">
    <location>
        <begin position="390"/>
        <end position="409"/>
    </location>
</feature>
<dbReference type="OrthoDB" id="266663at2759"/>
<evidence type="ECO:0000256" key="1">
    <source>
        <dbReference type="ARBA" id="ARBA00022801"/>
    </source>
</evidence>
<organism evidence="4 5">
    <name type="scientific">Pyrrhoderma noxium</name>
    <dbReference type="NCBI Taxonomy" id="2282107"/>
    <lineage>
        <taxon>Eukaryota</taxon>
        <taxon>Fungi</taxon>
        <taxon>Dikarya</taxon>
        <taxon>Basidiomycota</taxon>
        <taxon>Agaricomycotina</taxon>
        <taxon>Agaricomycetes</taxon>
        <taxon>Hymenochaetales</taxon>
        <taxon>Hymenochaetaceae</taxon>
        <taxon>Pyrrhoderma</taxon>
    </lineage>
</organism>
<dbReference type="STRING" id="2282107.A0A286UH99"/>
<evidence type="ECO:0000259" key="3">
    <source>
        <dbReference type="PROSITE" id="PS50056"/>
    </source>
</evidence>
<feature type="domain" description="Tyrosine specific protein phosphatases" evidence="3">
    <location>
        <begin position="579"/>
        <end position="619"/>
    </location>
</feature>
<dbReference type="GO" id="GO:0016791">
    <property type="term" value="F:phosphatase activity"/>
    <property type="evidence" value="ECO:0007669"/>
    <property type="project" value="UniProtKB-ARBA"/>
</dbReference>
<evidence type="ECO:0000313" key="4">
    <source>
        <dbReference type="EMBL" id="PAV18963.1"/>
    </source>
</evidence>
<dbReference type="Pfam" id="PF22784">
    <property type="entry name" value="PTP-SAK"/>
    <property type="match status" value="1"/>
</dbReference>
<dbReference type="Proteomes" id="UP000217199">
    <property type="component" value="Unassembled WGS sequence"/>
</dbReference>